<reference evidence="1 2" key="1">
    <citation type="submission" date="2018-12" db="EMBL/GenBank/DDBJ databases">
        <authorList>
            <consortium name="Pathogen Informatics"/>
        </authorList>
    </citation>
    <scope>NUCLEOTIDE SEQUENCE [LARGE SCALE GENOMIC DNA]</scope>
    <source>
        <strain evidence="1 2">NCTC9044</strain>
    </source>
</reference>
<dbReference type="Proteomes" id="UP000271797">
    <property type="component" value="Chromosome"/>
</dbReference>
<accession>A0A447XEJ8</accession>
<name>A0A447XEJ8_ECOLX</name>
<organism evidence="1 2">
    <name type="scientific">Escherichia coli</name>
    <dbReference type="NCBI Taxonomy" id="562"/>
    <lineage>
        <taxon>Bacteria</taxon>
        <taxon>Pseudomonadati</taxon>
        <taxon>Pseudomonadota</taxon>
        <taxon>Gammaproteobacteria</taxon>
        <taxon>Enterobacterales</taxon>
        <taxon>Enterobacteriaceae</taxon>
        <taxon>Escherichia</taxon>
    </lineage>
</organism>
<evidence type="ECO:0000313" key="2">
    <source>
        <dbReference type="Proteomes" id="UP000271797"/>
    </source>
</evidence>
<gene>
    <name evidence="1" type="ORF">NCTC9044_04904</name>
</gene>
<sequence length="53" mass="5818">MALSSNTITLAVLLSLLVGYIAWLATAYRMSFSREINLGLAQHEFELVLSAFA</sequence>
<dbReference type="AlphaFoldDB" id="A0A447XEJ8"/>
<protein>
    <submittedName>
        <fullName evidence="1">Putative signal transduction protein</fullName>
    </submittedName>
</protein>
<proteinExistence type="predicted"/>
<dbReference type="EMBL" id="LR134238">
    <property type="protein sequence ID" value="VED13998.1"/>
    <property type="molecule type" value="Genomic_DNA"/>
</dbReference>
<evidence type="ECO:0000313" key="1">
    <source>
        <dbReference type="EMBL" id="VED13998.1"/>
    </source>
</evidence>